<dbReference type="PANTHER" id="PTHR15231">
    <property type="entry name" value="PHOSPHATIDYLINOSITOL N-ACETYLGLUCOSAMINYLTRANSFERASE SUBUNIT H"/>
    <property type="match status" value="1"/>
</dbReference>
<feature type="chain" id="PRO_5032783542" description="Phosphatidylinositol N-acetylglucosaminyltransferase subunit H conserved domain-containing protein" evidence="3">
    <location>
        <begin position="31"/>
        <end position="142"/>
    </location>
</feature>
<comment type="similarity">
    <text evidence="2">Belongs to the PIGH family.</text>
</comment>
<dbReference type="Proteomes" id="UP000664859">
    <property type="component" value="Unassembled WGS sequence"/>
</dbReference>
<accession>A0A836CLX6</accession>
<dbReference type="OrthoDB" id="6256716at2759"/>
<dbReference type="UniPathway" id="UPA00196"/>
<comment type="caution">
    <text evidence="5">The sequence shown here is derived from an EMBL/GenBank/DDBJ whole genome shotgun (WGS) entry which is preliminary data.</text>
</comment>
<evidence type="ECO:0000256" key="2">
    <source>
        <dbReference type="ARBA" id="ARBA00009610"/>
    </source>
</evidence>
<evidence type="ECO:0000313" key="5">
    <source>
        <dbReference type="EMBL" id="KAG5191410.1"/>
    </source>
</evidence>
<keyword evidence="3" id="KW-0732">Signal</keyword>
<reference evidence="5" key="1">
    <citation type="submission" date="2021-02" db="EMBL/GenBank/DDBJ databases">
        <title>First Annotated Genome of the Yellow-green Alga Tribonema minus.</title>
        <authorList>
            <person name="Mahan K.M."/>
        </authorList>
    </citation>
    <scope>NUCLEOTIDE SEQUENCE</scope>
    <source>
        <strain evidence="5">UTEX B ZZ1240</strain>
    </source>
</reference>
<dbReference type="InterPro" id="IPR019328">
    <property type="entry name" value="PIGH-H_dom"/>
</dbReference>
<feature type="signal peptide" evidence="3">
    <location>
        <begin position="1"/>
        <end position="30"/>
    </location>
</feature>
<dbReference type="AlphaFoldDB" id="A0A836CLX6"/>
<dbReference type="InterPro" id="IPR044215">
    <property type="entry name" value="PIG-H"/>
</dbReference>
<dbReference type="EMBL" id="JAFCMP010000020">
    <property type="protein sequence ID" value="KAG5191410.1"/>
    <property type="molecule type" value="Genomic_DNA"/>
</dbReference>
<proteinExistence type="inferred from homology"/>
<evidence type="ECO:0000313" key="6">
    <source>
        <dbReference type="Proteomes" id="UP000664859"/>
    </source>
</evidence>
<evidence type="ECO:0000256" key="3">
    <source>
        <dbReference type="SAM" id="SignalP"/>
    </source>
</evidence>
<dbReference type="GO" id="GO:0006506">
    <property type="term" value="P:GPI anchor biosynthetic process"/>
    <property type="evidence" value="ECO:0007669"/>
    <property type="project" value="UniProtKB-UniPathway"/>
</dbReference>
<gene>
    <name evidence="5" type="ORF">JKP88DRAFT_296021</name>
</gene>
<keyword evidence="6" id="KW-1185">Reference proteome</keyword>
<comment type="pathway">
    <text evidence="1">Glycolipid biosynthesis; glycosylphosphatidylinositol-anchor biosynthesis.</text>
</comment>
<evidence type="ECO:0000259" key="4">
    <source>
        <dbReference type="Pfam" id="PF10181"/>
    </source>
</evidence>
<name>A0A836CLX6_9STRA</name>
<dbReference type="Pfam" id="PF10181">
    <property type="entry name" value="PIG-H"/>
    <property type="match status" value="1"/>
</dbReference>
<dbReference type="PANTHER" id="PTHR15231:SF1">
    <property type="entry name" value="PHOSPHATIDYLINOSITOL N-ACETYLGLUCOSAMINYLTRANSFERASE SUBUNIT H"/>
    <property type="match status" value="1"/>
</dbReference>
<evidence type="ECO:0000256" key="1">
    <source>
        <dbReference type="ARBA" id="ARBA00004687"/>
    </source>
</evidence>
<dbReference type="GO" id="GO:0000506">
    <property type="term" value="C:glycosylphosphatidylinositol-N-acetylglucosaminyltransferase (GPI-GnT) complex"/>
    <property type="evidence" value="ECO:0007669"/>
    <property type="project" value="InterPro"/>
</dbReference>
<feature type="domain" description="Phosphatidylinositol N-acetylglucosaminyltransferase subunit H conserved" evidence="4">
    <location>
        <begin position="32"/>
        <end position="103"/>
    </location>
</feature>
<protein>
    <recommendedName>
        <fullName evidence="4">Phosphatidylinositol N-acetylglucosaminyltransferase subunit H conserved domain-containing protein</fullName>
    </recommendedName>
</protein>
<sequence length="142" mass="14953">MGECRLCTAISCTCAVCVVTLWALPSPVQEESVTLLRGLGVQVARTRRNGASGDARFIPLDRLSSAIIAEGIVNHAFGFYLAFVVRGATADAAEAHDMVIAFEAARPRLDILKAVHEDAQRLLWPQPLPPSAAGAAGAEADA</sequence>
<organism evidence="5 6">
    <name type="scientific">Tribonema minus</name>
    <dbReference type="NCBI Taxonomy" id="303371"/>
    <lineage>
        <taxon>Eukaryota</taxon>
        <taxon>Sar</taxon>
        <taxon>Stramenopiles</taxon>
        <taxon>Ochrophyta</taxon>
        <taxon>PX clade</taxon>
        <taxon>Xanthophyceae</taxon>
        <taxon>Tribonematales</taxon>
        <taxon>Tribonemataceae</taxon>
        <taxon>Tribonema</taxon>
    </lineage>
</organism>